<evidence type="ECO:0000313" key="3">
    <source>
        <dbReference type="EMBL" id="RRT49049.1"/>
    </source>
</evidence>
<proteinExistence type="inferred from homology"/>
<dbReference type="Proteomes" id="UP000287651">
    <property type="component" value="Unassembled WGS sequence"/>
</dbReference>
<protein>
    <submittedName>
        <fullName evidence="3">Uncharacterized protein</fullName>
    </submittedName>
</protein>
<dbReference type="PANTHER" id="PTHR11034">
    <property type="entry name" value="N-MYC DOWNSTREAM REGULATED"/>
    <property type="match status" value="1"/>
</dbReference>
<comment type="similarity">
    <text evidence="1">Belongs to the NDRG family.</text>
</comment>
<dbReference type="AlphaFoldDB" id="A0A426YBE9"/>
<dbReference type="Pfam" id="PF03096">
    <property type="entry name" value="Ndr"/>
    <property type="match status" value="1"/>
</dbReference>
<keyword evidence="2" id="KW-0472">Membrane</keyword>
<sequence>VNKSTFCSSFFVAQTHIGSFPQEHHVLTSHGPISVAVYGDLEKPALVTYPDVALNRKLDYITFFKHFFICRAFKGCFFVQKLLLCCFIISAYTILVLQVMRSVILLQLIL</sequence>
<feature type="non-terminal residue" evidence="3">
    <location>
        <position position="1"/>
    </location>
</feature>
<organism evidence="3 4">
    <name type="scientific">Ensete ventricosum</name>
    <name type="common">Abyssinian banana</name>
    <name type="synonym">Musa ensete</name>
    <dbReference type="NCBI Taxonomy" id="4639"/>
    <lineage>
        <taxon>Eukaryota</taxon>
        <taxon>Viridiplantae</taxon>
        <taxon>Streptophyta</taxon>
        <taxon>Embryophyta</taxon>
        <taxon>Tracheophyta</taxon>
        <taxon>Spermatophyta</taxon>
        <taxon>Magnoliopsida</taxon>
        <taxon>Liliopsida</taxon>
        <taxon>Zingiberales</taxon>
        <taxon>Musaceae</taxon>
        <taxon>Ensete</taxon>
    </lineage>
</organism>
<reference evidence="3 4" key="1">
    <citation type="journal article" date="2014" name="Agronomy (Basel)">
        <title>A Draft Genome Sequence for Ensete ventricosum, the Drought-Tolerant Tree Against Hunger.</title>
        <authorList>
            <person name="Harrison J."/>
            <person name="Moore K.A."/>
            <person name="Paszkiewicz K."/>
            <person name="Jones T."/>
            <person name="Grant M."/>
            <person name="Ambacheew D."/>
            <person name="Muzemil S."/>
            <person name="Studholme D.J."/>
        </authorList>
    </citation>
    <scope>NUCLEOTIDE SEQUENCE [LARGE SCALE GENOMIC DNA]</scope>
</reference>
<dbReference type="InterPro" id="IPR029058">
    <property type="entry name" value="AB_hydrolase_fold"/>
</dbReference>
<gene>
    <name evidence="3" type="ORF">B296_00016433</name>
</gene>
<feature type="transmembrane region" description="Helical" evidence="2">
    <location>
        <begin position="82"/>
        <end position="109"/>
    </location>
</feature>
<name>A0A426YBE9_ENSVE</name>
<dbReference type="Gene3D" id="3.40.50.1820">
    <property type="entry name" value="alpha/beta hydrolase"/>
    <property type="match status" value="1"/>
</dbReference>
<evidence type="ECO:0000313" key="4">
    <source>
        <dbReference type="Proteomes" id="UP000287651"/>
    </source>
</evidence>
<evidence type="ECO:0000256" key="2">
    <source>
        <dbReference type="SAM" id="Phobius"/>
    </source>
</evidence>
<keyword evidence="2" id="KW-1133">Transmembrane helix</keyword>
<keyword evidence="2" id="KW-0812">Transmembrane</keyword>
<comment type="caution">
    <text evidence="3">The sequence shown here is derived from an EMBL/GenBank/DDBJ whole genome shotgun (WGS) entry which is preliminary data.</text>
</comment>
<dbReference type="EMBL" id="AMZH03013571">
    <property type="protein sequence ID" value="RRT49049.1"/>
    <property type="molecule type" value="Genomic_DNA"/>
</dbReference>
<accession>A0A426YBE9</accession>
<dbReference type="InterPro" id="IPR004142">
    <property type="entry name" value="NDRG"/>
</dbReference>
<evidence type="ECO:0000256" key="1">
    <source>
        <dbReference type="ARBA" id="ARBA00005598"/>
    </source>
</evidence>